<dbReference type="Proteomes" id="UP001442841">
    <property type="component" value="Chromosome"/>
</dbReference>
<dbReference type="Pfam" id="PF11716">
    <property type="entry name" value="MDMPI_N"/>
    <property type="match status" value="1"/>
</dbReference>
<dbReference type="SUPFAM" id="SSF109854">
    <property type="entry name" value="DinB/YfiT-like putative metalloenzymes"/>
    <property type="match status" value="1"/>
</dbReference>
<dbReference type="GO" id="GO:0016853">
    <property type="term" value="F:isomerase activity"/>
    <property type="evidence" value="ECO:0007669"/>
    <property type="project" value="UniProtKB-KW"/>
</dbReference>
<accession>A0ABZ3FSB2</accession>
<dbReference type="Gene3D" id="1.20.120.450">
    <property type="entry name" value="dinb family like domain"/>
    <property type="match status" value="1"/>
</dbReference>
<organism evidence="2 3">
    <name type="scientific">Ammonicoccus fulvus</name>
    <dbReference type="NCBI Taxonomy" id="3138240"/>
    <lineage>
        <taxon>Bacteria</taxon>
        <taxon>Bacillati</taxon>
        <taxon>Actinomycetota</taxon>
        <taxon>Actinomycetes</taxon>
        <taxon>Propionibacteriales</taxon>
        <taxon>Propionibacteriaceae</taxon>
        <taxon>Ammonicoccus</taxon>
    </lineage>
</organism>
<sequence length="209" mass="21895">MTRTMPSREWFAHAGEGFVEQVRGVGAADLDRPGLGEWTVRELIGHTNRAFTTVVDYVGVGAPDPESGALLRDAGAYFAAAAGGKIDHAAVAERGRVAGRALGDDPVRVVVDAQRRANLVVAENTDAKLVGTPFGPMRLVDYLETRAFELTVHGLDLAYALRRGVPAGTRTSVPQALRLLADIAGPDAASAAVRALTGRAALPAGFSLL</sequence>
<dbReference type="InterPro" id="IPR024344">
    <property type="entry name" value="MDMPI_metal-binding"/>
</dbReference>
<dbReference type="RefSeq" id="WP_425310405.1">
    <property type="nucleotide sequence ID" value="NZ_CP154795.1"/>
</dbReference>
<gene>
    <name evidence="2" type="ORF">AADG42_17200</name>
</gene>
<keyword evidence="3" id="KW-1185">Reference proteome</keyword>
<dbReference type="InterPro" id="IPR034660">
    <property type="entry name" value="DinB/YfiT-like"/>
</dbReference>
<dbReference type="EMBL" id="CP154795">
    <property type="protein sequence ID" value="XAN08971.1"/>
    <property type="molecule type" value="Genomic_DNA"/>
</dbReference>
<feature type="domain" description="Mycothiol-dependent maleylpyruvate isomerase metal-binding" evidence="1">
    <location>
        <begin position="12"/>
        <end position="158"/>
    </location>
</feature>
<name>A0ABZ3FSB2_9ACTN</name>
<reference evidence="2 3" key="1">
    <citation type="submission" date="2024-04" db="EMBL/GenBank/DDBJ databases">
        <title>Isolation of an actinomycete strain from pig manure.</title>
        <authorList>
            <person name="Gong T."/>
            <person name="Yu Z."/>
            <person name="An M."/>
            <person name="Wei C."/>
            <person name="Yang W."/>
            <person name="Liu L."/>
        </authorList>
    </citation>
    <scope>NUCLEOTIDE SEQUENCE [LARGE SCALE GENOMIC DNA]</scope>
    <source>
        <strain evidence="2 3">ZF39</strain>
    </source>
</reference>
<proteinExistence type="predicted"/>
<keyword evidence="2" id="KW-0413">Isomerase</keyword>
<evidence type="ECO:0000259" key="1">
    <source>
        <dbReference type="Pfam" id="PF11716"/>
    </source>
</evidence>
<protein>
    <submittedName>
        <fullName evidence="2">Maleylpyruvate isomerase N-terminal domain-containing protein</fullName>
    </submittedName>
</protein>
<evidence type="ECO:0000313" key="3">
    <source>
        <dbReference type="Proteomes" id="UP001442841"/>
    </source>
</evidence>
<evidence type="ECO:0000313" key="2">
    <source>
        <dbReference type="EMBL" id="XAN08971.1"/>
    </source>
</evidence>